<feature type="compositionally biased region" description="Basic and acidic residues" evidence="1">
    <location>
        <begin position="64"/>
        <end position="74"/>
    </location>
</feature>
<sequence length="107" mass="12167">MPDETYGAISERDIMTVESPDLGPIKQIWCKVARWPHGCRRQCSEVAVPALVGSNLTEGGGFFPRKEPPPDHGKYPRVPPHIRKKKRGKKQADRKVPDRPMVKEERL</sequence>
<reference evidence="2" key="2">
    <citation type="submission" date="2021-08" db="EMBL/GenBank/DDBJ databases">
        <authorList>
            <person name="Eriksson T."/>
        </authorList>
    </citation>
    <scope>NUCLEOTIDE SEQUENCE</scope>
    <source>
        <strain evidence="2">Stoneville</strain>
        <tissue evidence="2">Whole head</tissue>
    </source>
</reference>
<reference evidence="2" key="1">
    <citation type="journal article" date="2020" name="J Insects Food Feed">
        <title>The yellow mealworm (Tenebrio molitor) genome: a resource for the emerging insects as food and feed industry.</title>
        <authorList>
            <person name="Eriksson T."/>
            <person name="Andere A."/>
            <person name="Kelstrup H."/>
            <person name="Emery V."/>
            <person name="Picard C."/>
        </authorList>
    </citation>
    <scope>NUCLEOTIDE SEQUENCE</scope>
    <source>
        <strain evidence="2">Stoneville</strain>
        <tissue evidence="2">Whole head</tissue>
    </source>
</reference>
<evidence type="ECO:0000313" key="2">
    <source>
        <dbReference type="EMBL" id="KAH0812031.1"/>
    </source>
</evidence>
<proteinExistence type="predicted"/>
<dbReference type="EMBL" id="JABDTM020026351">
    <property type="protein sequence ID" value="KAH0812031.1"/>
    <property type="molecule type" value="Genomic_DNA"/>
</dbReference>
<feature type="compositionally biased region" description="Basic residues" evidence="1">
    <location>
        <begin position="80"/>
        <end position="89"/>
    </location>
</feature>
<evidence type="ECO:0000313" key="3">
    <source>
        <dbReference type="Proteomes" id="UP000719412"/>
    </source>
</evidence>
<gene>
    <name evidence="2" type="ORF">GEV33_010757</name>
</gene>
<organism evidence="2 3">
    <name type="scientific">Tenebrio molitor</name>
    <name type="common">Yellow mealworm beetle</name>
    <dbReference type="NCBI Taxonomy" id="7067"/>
    <lineage>
        <taxon>Eukaryota</taxon>
        <taxon>Metazoa</taxon>
        <taxon>Ecdysozoa</taxon>
        <taxon>Arthropoda</taxon>
        <taxon>Hexapoda</taxon>
        <taxon>Insecta</taxon>
        <taxon>Pterygota</taxon>
        <taxon>Neoptera</taxon>
        <taxon>Endopterygota</taxon>
        <taxon>Coleoptera</taxon>
        <taxon>Polyphaga</taxon>
        <taxon>Cucujiformia</taxon>
        <taxon>Tenebrionidae</taxon>
        <taxon>Tenebrio</taxon>
    </lineage>
</organism>
<dbReference type="Proteomes" id="UP000719412">
    <property type="component" value="Unassembled WGS sequence"/>
</dbReference>
<keyword evidence="3" id="KW-1185">Reference proteome</keyword>
<protein>
    <submittedName>
        <fullName evidence="2">Uncharacterized protein</fullName>
    </submittedName>
</protein>
<comment type="caution">
    <text evidence="2">The sequence shown here is derived from an EMBL/GenBank/DDBJ whole genome shotgun (WGS) entry which is preliminary data.</text>
</comment>
<dbReference type="AlphaFoldDB" id="A0A8J6LGD8"/>
<evidence type="ECO:0000256" key="1">
    <source>
        <dbReference type="SAM" id="MobiDB-lite"/>
    </source>
</evidence>
<name>A0A8J6LGD8_TENMO</name>
<accession>A0A8J6LGD8</accession>
<feature type="compositionally biased region" description="Basic and acidic residues" evidence="1">
    <location>
        <begin position="90"/>
        <end position="107"/>
    </location>
</feature>
<feature type="region of interest" description="Disordered" evidence="1">
    <location>
        <begin position="57"/>
        <end position="107"/>
    </location>
</feature>